<comment type="catalytic activity">
    <reaction evidence="10">
        <text>S-methyl-5'-thioadenosine + phosphate = 5-(methylsulfanyl)-alpha-D-ribose 1-phosphate + adenine</text>
        <dbReference type="Rhea" id="RHEA:11852"/>
        <dbReference type="ChEBI" id="CHEBI:16708"/>
        <dbReference type="ChEBI" id="CHEBI:17509"/>
        <dbReference type="ChEBI" id="CHEBI:43474"/>
        <dbReference type="ChEBI" id="CHEBI:58533"/>
        <dbReference type="EC" id="2.4.2.28"/>
    </reaction>
    <physiologicalReaction direction="left-to-right" evidence="10">
        <dbReference type="Rhea" id="RHEA:11853"/>
    </physiologicalReaction>
</comment>
<dbReference type="Gene3D" id="3.60.140.10">
    <property type="entry name" value="CNF1/YfiH-like putative cysteine hydrolases"/>
    <property type="match status" value="1"/>
</dbReference>
<comment type="caution">
    <text evidence="12">The sequence shown here is derived from an EMBL/GenBank/DDBJ whole genome shotgun (WGS) entry which is preliminary data.</text>
</comment>
<evidence type="ECO:0000256" key="3">
    <source>
        <dbReference type="ARBA" id="ARBA00007353"/>
    </source>
</evidence>
<accession>A0ABR9ZMT6</accession>
<dbReference type="EMBL" id="JADKNH010000001">
    <property type="protein sequence ID" value="MBF4691626.1"/>
    <property type="molecule type" value="Genomic_DNA"/>
</dbReference>
<dbReference type="Pfam" id="PF02578">
    <property type="entry name" value="Cu-oxidase_4"/>
    <property type="match status" value="1"/>
</dbReference>
<comment type="catalytic activity">
    <reaction evidence="1">
        <text>inosine + phosphate = alpha-D-ribose 1-phosphate + hypoxanthine</text>
        <dbReference type="Rhea" id="RHEA:27646"/>
        <dbReference type="ChEBI" id="CHEBI:17368"/>
        <dbReference type="ChEBI" id="CHEBI:17596"/>
        <dbReference type="ChEBI" id="CHEBI:43474"/>
        <dbReference type="ChEBI" id="CHEBI:57720"/>
        <dbReference type="EC" id="2.4.2.1"/>
    </reaction>
    <physiologicalReaction direction="left-to-right" evidence="1">
        <dbReference type="Rhea" id="RHEA:27647"/>
    </physiologicalReaction>
</comment>
<gene>
    <name evidence="12" type="primary">pgeF</name>
    <name evidence="12" type="ORF">ISU02_00775</name>
</gene>
<dbReference type="PANTHER" id="PTHR30616">
    <property type="entry name" value="UNCHARACTERIZED PROTEIN YFIH"/>
    <property type="match status" value="1"/>
</dbReference>
<evidence type="ECO:0000256" key="8">
    <source>
        <dbReference type="ARBA" id="ARBA00047989"/>
    </source>
</evidence>
<keyword evidence="6" id="KW-0378">Hydrolase</keyword>
<protein>
    <recommendedName>
        <fullName evidence="11">Purine nucleoside phosphorylase</fullName>
    </recommendedName>
</protein>
<dbReference type="PANTHER" id="PTHR30616:SF2">
    <property type="entry name" value="PURINE NUCLEOSIDE PHOSPHORYLASE LACC1"/>
    <property type="match status" value="1"/>
</dbReference>
<keyword evidence="4" id="KW-0808">Transferase</keyword>
<keyword evidence="13" id="KW-1185">Reference proteome</keyword>
<evidence type="ECO:0000256" key="11">
    <source>
        <dbReference type="RuleBase" id="RU361274"/>
    </source>
</evidence>
<organism evidence="12 13">
    <name type="scientific">Fusibacter ferrireducens</name>
    <dbReference type="NCBI Taxonomy" id="2785058"/>
    <lineage>
        <taxon>Bacteria</taxon>
        <taxon>Bacillati</taxon>
        <taxon>Bacillota</taxon>
        <taxon>Clostridia</taxon>
        <taxon>Eubacteriales</taxon>
        <taxon>Eubacteriales Family XII. Incertae Sedis</taxon>
        <taxon>Fusibacter</taxon>
    </lineage>
</organism>
<dbReference type="RefSeq" id="WP_194699872.1">
    <property type="nucleotide sequence ID" value="NZ_JADKNH010000001.1"/>
</dbReference>
<dbReference type="SUPFAM" id="SSF64438">
    <property type="entry name" value="CNF1/YfiH-like putative cysteine hydrolases"/>
    <property type="match status" value="1"/>
</dbReference>
<evidence type="ECO:0000256" key="9">
    <source>
        <dbReference type="ARBA" id="ARBA00048968"/>
    </source>
</evidence>
<evidence type="ECO:0000256" key="5">
    <source>
        <dbReference type="ARBA" id="ARBA00022723"/>
    </source>
</evidence>
<comment type="function">
    <text evidence="2">Purine nucleoside enzyme that catalyzes the phosphorolysis of adenosine and inosine nucleosides, yielding D-ribose 1-phosphate and the respective free bases, adenine and hypoxanthine. Also catalyzes the phosphorolysis of S-methyl-5'-thioadenosine into adenine and S-methyl-5-thio-alpha-D-ribose 1-phosphate. Also has adenosine deaminase activity.</text>
</comment>
<evidence type="ECO:0000256" key="6">
    <source>
        <dbReference type="ARBA" id="ARBA00022801"/>
    </source>
</evidence>
<evidence type="ECO:0000313" key="13">
    <source>
        <dbReference type="Proteomes" id="UP000614200"/>
    </source>
</evidence>
<sequence>MIRFEQLKATPLHLGITDRTGGVSQGVYGGMNTNFYNPEQFENACQDIKIAIDALGLTGKIIVATRQTHSNHVLKIDESTDFQNLDEIDVKYTALSDYRLYSSPDTDALMTNRKDVILMTFYADCVPLYLFDPVNEAVAIVHSGWRGTSNKIAETVIKEMAYHYHSEPQHLFAGIGQSAGKCCYEVDEPVKTLFRVHFSEHDMNCFFEPKANGRYFIDLKKANELIFLENGLKSDHIEINPACTICKSDLYHSHRKANGGKRGSMSQLCQLI</sequence>
<evidence type="ECO:0000256" key="7">
    <source>
        <dbReference type="ARBA" id="ARBA00022833"/>
    </source>
</evidence>
<evidence type="ECO:0000256" key="1">
    <source>
        <dbReference type="ARBA" id="ARBA00000553"/>
    </source>
</evidence>
<dbReference type="Proteomes" id="UP000614200">
    <property type="component" value="Unassembled WGS sequence"/>
</dbReference>
<comment type="similarity">
    <text evidence="3 11">Belongs to the purine nucleoside phosphorylase YfiH/LACC1 family.</text>
</comment>
<proteinExistence type="inferred from homology"/>
<comment type="catalytic activity">
    <reaction evidence="9">
        <text>adenosine + phosphate = alpha-D-ribose 1-phosphate + adenine</text>
        <dbReference type="Rhea" id="RHEA:27642"/>
        <dbReference type="ChEBI" id="CHEBI:16335"/>
        <dbReference type="ChEBI" id="CHEBI:16708"/>
        <dbReference type="ChEBI" id="CHEBI:43474"/>
        <dbReference type="ChEBI" id="CHEBI:57720"/>
        <dbReference type="EC" id="2.4.2.1"/>
    </reaction>
    <physiologicalReaction direction="left-to-right" evidence="9">
        <dbReference type="Rhea" id="RHEA:27643"/>
    </physiologicalReaction>
</comment>
<keyword evidence="5" id="KW-0479">Metal-binding</keyword>
<reference evidence="12 13" key="1">
    <citation type="submission" date="2020-11" db="EMBL/GenBank/DDBJ databases">
        <title>Fusibacter basophilias sp. nov.</title>
        <authorList>
            <person name="Qiu D."/>
        </authorList>
    </citation>
    <scope>NUCLEOTIDE SEQUENCE [LARGE SCALE GENOMIC DNA]</scope>
    <source>
        <strain evidence="12 13">Q10-2</strain>
    </source>
</reference>
<dbReference type="InterPro" id="IPR003730">
    <property type="entry name" value="Cu_polyphenol_OxRdtase"/>
</dbReference>
<dbReference type="InterPro" id="IPR038371">
    <property type="entry name" value="Cu_polyphenol_OxRdtase_sf"/>
</dbReference>
<evidence type="ECO:0000256" key="2">
    <source>
        <dbReference type="ARBA" id="ARBA00003215"/>
    </source>
</evidence>
<dbReference type="CDD" id="cd16833">
    <property type="entry name" value="YfiH"/>
    <property type="match status" value="1"/>
</dbReference>
<comment type="catalytic activity">
    <reaction evidence="8">
        <text>adenosine + H2O + H(+) = inosine + NH4(+)</text>
        <dbReference type="Rhea" id="RHEA:24408"/>
        <dbReference type="ChEBI" id="CHEBI:15377"/>
        <dbReference type="ChEBI" id="CHEBI:15378"/>
        <dbReference type="ChEBI" id="CHEBI:16335"/>
        <dbReference type="ChEBI" id="CHEBI:17596"/>
        <dbReference type="ChEBI" id="CHEBI:28938"/>
        <dbReference type="EC" id="3.5.4.4"/>
    </reaction>
    <physiologicalReaction direction="left-to-right" evidence="8">
        <dbReference type="Rhea" id="RHEA:24409"/>
    </physiologicalReaction>
</comment>
<dbReference type="InterPro" id="IPR011324">
    <property type="entry name" value="Cytotoxic_necrot_fac-like_cat"/>
</dbReference>
<name>A0ABR9ZMT6_9FIRM</name>
<keyword evidence="7" id="KW-0862">Zinc</keyword>
<evidence type="ECO:0000256" key="4">
    <source>
        <dbReference type="ARBA" id="ARBA00022679"/>
    </source>
</evidence>
<evidence type="ECO:0000256" key="10">
    <source>
        <dbReference type="ARBA" id="ARBA00049893"/>
    </source>
</evidence>
<evidence type="ECO:0000313" key="12">
    <source>
        <dbReference type="EMBL" id="MBF4691626.1"/>
    </source>
</evidence>
<dbReference type="NCBIfam" id="TIGR00726">
    <property type="entry name" value="peptidoglycan editing factor PgeF"/>
    <property type="match status" value="1"/>
</dbReference>